<proteinExistence type="predicted"/>
<evidence type="ECO:0000259" key="1">
    <source>
        <dbReference type="Pfam" id="PF07654"/>
    </source>
</evidence>
<accession>A0A7K8SG37</accession>
<dbReference type="PROSITE" id="PS00290">
    <property type="entry name" value="IG_MHC"/>
    <property type="match status" value="1"/>
</dbReference>
<dbReference type="Pfam" id="PF07654">
    <property type="entry name" value="C1-set"/>
    <property type="match status" value="1"/>
</dbReference>
<dbReference type="InterPro" id="IPR003006">
    <property type="entry name" value="Ig/MHC_CS"/>
</dbReference>
<protein>
    <submittedName>
        <fullName evidence="2">HB2L protein</fullName>
    </submittedName>
</protein>
<name>A0A7K8SG37_9PASS</name>
<dbReference type="PANTHER" id="PTHR19944">
    <property type="entry name" value="MHC CLASS II-RELATED"/>
    <property type="match status" value="1"/>
</dbReference>
<evidence type="ECO:0000313" key="3">
    <source>
        <dbReference type="Proteomes" id="UP000574210"/>
    </source>
</evidence>
<dbReference type="InterPro" id="IPR013783">
    <property type="entry name" value="Ig-like_fold"/>
</dbReference>
<sequence length="51" mass="5926">LSEHVVATDVVPNGDWTYQLLVLLETPPRRGLSYSCQVEHVSLEQPLRRHW</sequence>
<gene>
    <name evidence="2" type="primary">Hb2l_2</name>
    <name evidence="2" type="ORF">RHOROS_R11993</name>
</gene>
<dbReference type="InterPro" id="IPR003597">
    <property type="entry name" value="Ig_C1-set"/>
</dbReference>
<feature type="domain" description="Immunoglobulin C1-set" evidence="1">
    <location>
        <begin position="2"/>
        <end position="43"/>
    </location>
</feature>
<dbReference type="Gene3D" id="2.60.40.10">
    <property type="entry name" value="Immunoglobulins"/>
    <property type="match status" value="1"/>
</dbReference>
<keyword evidence="3" id="KW-1185">Reference proteome</keyword>
<dbReference type="Proteomes" id="UP000574210">
    <property type="component" value="Unassembled WGS sequence"/>
</dbReference>
<dbReference type="PANTHER" id="PTHR19944:SF99">
    <property type="entry name" value="HLA CLASS II HISTOCOMPATIBILITY ANTIGEN, DRB1 BETA CHAIN"/>
    <property type="match status" value="1"/>
</dbReference>
<comment type="caution">
    <text evidence="2">The sequence shown here is derived from an EMBL/GenBank/DDBJ whole genome shotgun (WGS) entry which is preliminary data.</text>
</comment>
<dbReference type="InterPro" id="IPR050160">
    <property type="entry name" value="MHC/Immunoglobulin"/>
</dbReference>
<feature type="non-terminal residue" evidence="2">
    <location>
        <position position="51"/>
    </location>
</feature>
<organism evidence="2 3">
    <name type="scientific">Rhodinocichla rosea</name>
    <dbReference type="NCBI Taxonomy" id="58203"/>
    <lineage>
        <taxon>Eukaryota</taxon>
        <taxon>Metazoa</taxon>
        <taxon>Chordata</taxon>
        <taxon>Craniata</taxon>
        <taxon>Vertebrata</taxon>
        <taxon>Euteleostomi</taxon>
        <taxon>Archelosauria</taxon>
        <taxon>Archosauria</taxon>
        <taxon>Dinosauria</taxon>
        <taxon>Saurischia</taxon>
        <taxon>Theropoda</taxon>
        <taxon>Coelurosauria</taxon>
        <taxon>Aves</taxon>
        <taxon>Neognathae</taxon>
        <taxon>Neoaves</taxon>
        <taxon>Telluraves</taxon>
        <taxon>Australaves</taxon>
        <taxon>Passeriformes</taxon>
        <taxon>Thraupidae</taxon>
        <taxon>Rhodinocichla</taxon>
    </lineage>
</organism>
<dbReference type="SUPFAM" id="SSF48726">
    <property type="entry name" value="Immunoglobulin"/>
    <property type="match status" value="1"/>
</dbReference>
<dbReference type="InterPro" id="IPR036179">
    <property type="entry name" value="Ig-like_dom_sf"/>
</dbReference>
<feature type="non-terminal residue" evidence="2">
    <location>
        <position position="1"/>
    </location>
</feature>
<dbReference type="EMBL" id="VWYZ01002001">
    <property type="protein sequence ID" value="NXF28352.1"/>
    <property type="molecule type" value="Genomic_DNA"/>
</dbReference>
<dbReference type="AlphaFoldDB" id="A0A7K8SG37"/>
<evidence type="ECO:0000313" key="2">
    <source>
        <dbReference type="EMBL" id="NXF28352.1"/>
    </source>
</evidence>
<reference evidence="2 3" key="1">
    <citation type="submission" date="2019-09" db="EMBL/GenBank/DDBJ databases">
        <title>Bird 10,000 Genomes (B10K) Project - Family phase.</title>
        <authorList>
            <person name="Zhang G."/>
        </authorList>
    </citation>
    <scope>NUCLEOTIDE SEQUENCE [LARGE SCALE GENOMIC DNA]</scope>
    <source>
        <strain evidence="2">B10K-CU-031-12</strain>
        <tissue evidence="2">Muscle</tissue>
    </source>
</reference>